<gene>
    <name evidence="1" type="ORF">BDM02DRAFT_3179886</name>
</gene>
<proteinExistence type="predicted"/>
<dbReference type="EMBL" id="MU118003">
    <property type="protein sequence ID" value="KAF9649085.1"/>
    <property type="molecule type" value="Genomic_DNA"/>
</dbReference>
<keyword evidence="2" id="KW-1185">Reference proteome</keyword>
<comment type="caution">
    <text evidence="1">The sequence shown here is derived from an EMBL/GenBank/DDBJ whole genome shotgun (WGS) entry which is preliminary data.</text>
</comment>
<protein>
    <submittedName>
        <fullName evidence="1">Aldedh-domain-containing protein</fullName>
    </submittedName>
</protein>
<accession>A0ACB6ZH05</accession>
<reference evidence="1" key="2">
    <citation type="journal article" date="2020" name="Nat. Commun.">
        <title>Large-scale genome sequencing of mycorrhizal fungi provides insights into the early evolution of symbiotic traits.</title>
        <authorList>
            <person name="Miyauchi S."/>
            <person name="Kiss E."/>
            <person name="Kuo A."/>
            <person name="Drula E."/>
            <person name="Kohler A."/>
            <person name="Sanchez-Garcia M."/>
            <person name="Morin E."/>
            <person name="Andreopoulos B."/>
            <person name="Barry K.W."/>
            <person name="Bonito G."/>
            <person name="Buee M."/>
            <person name="Carver A."/>
            <person name="Chen C."/>
            <person name="Cichocki N."/>
            <person name="Clum A."/>
            <person name="Culley D."/>
            <person name="Crous P.W."/>
            <person name="Fauchery L."/>
            <person name="Girlanda M."/>
            <person name="Hayes R.D."/>
            <person name="Keri Z."/>
            <person name="LaButti K."/>
            <person name="Lipzen A."/>
            <person name="Lombard V."/>
            <person name="Magnuson J."/>
            <person name="Maillard F."/>
            <person name="Murat C."/>
            <person name="Nolan M."/>
            <person name="Ohm R.A."/>
            <person name="Pangilinan J."/>
            <person name="Pereira M.F."/>
            <person name="Perotto S."/>
            <person name="Peter M."/>
            <person name="Pfister S."/>
            <person name="Riley R."/>
            <person name="Sitrit Y."/>
            <person name="Stielow J.B."/>
            <person name="Szollosi G."/>
            <person name="Zifcakova L."/>
            <person name="Stursova M."/>
            <person name="Spatafora J.W."/>
            <person name="Tedersoo L."/>
            <person name="Vaario L.M."/>
            <person name="Yamada A."/>
            <person name="Yan M."/>
            <person name="Wang P."/>
            <person name="Xu J."/>
            <person name="Bruns T."/>
            <person name="Baldrian P."/>
            <person name="Vilgalys R."/>
            <person name="Dunand C."/>
            <person name="Henrissat B."/>
            <person name="Grigoriev I.V."/>
            <person name="Hibbett D."/>
            <person name="Nagy L.G."/>
            <person name="Martin F.M."/>
        </authorList>
    </citation>
    <scope>NUCLEOTIDE SEQUENCE</scope>
    <source>
        <strain evidence="1">P2</strain>
    </source>
</reference>
<evidence type="ECO:0000313" key="1">
    <source>
        <dbReference type="EMBL" id="KAF9649085.1"/>
    </source>
</evidence>
<evidence type="ECO:0000313" key="2">
    <source>
        <dbReference type="Proteomes" id="UP000886501"/>
    </source>
</evidence>
<dbReference type="Proteomes" id="UP000886501">
    <property type="component" value="Unassembled WGS sequence"/>
</dbReference>
<name>A0ACB6ZH05_THEGA</name>
<reference evidence="1" key="1">
    <citation type="submission" date="2019-10" db="EMBL/GenBank/DDBJ databases">
        <authorList>
            <consortium name="DOE Joint Genome Institute"/>
            <person name="Kuo A."/>
            <person name="Miyauchi S."/>
            <person name="Kiss E."/>
            <person name="Drula E."/>
            <person name="Kohler A."/>
            <person name="Sanchez-Garcia M."/>
            <person name="Andreopoulos B."/>
            <person name="Barry K.W."/>
            <person name="Bonito G."/>
            <person name="Buee M."/>
            <person name="Carver A."/>
            <person name="Chen C."/>
            <person name="Cichocki N."/>
            <person name="Clum A."/>
            <person name="Culley D."/>
            <person name="Crous P.W."/>
            <person name="Fauchery L."/>
            <person name="Girlanda M."/>
            <person name="Hayes R."/>
            <person name="Keri Z."/>
            <person name="Labutti K."/>
            <person name="Lipzen A."/>
            <person name="Lombard V."/>
            <person name="Magnuson J."/>
            <person name="Maillard F."/>
            <person name="Morin E."/>
            <person name="Murat C."/>
            <person name="Nolan M."/>
            <person name="Ohm R."/>
            <person name="Pangilinan J."/>
            <person name="Pereira M."/>
            <person name="Perotto S."/>
            <person name="Peter M."/>
            <person name="Riley R."/>
            <person name="Sitrit Y."/>
            <person name="Stielow B."/>
            <person name="Szollosi G."/>
            <person name="Zifcakova L."/>
            <person name="Stursova M."/>
            <person name="Spatafora J.W."/>
            <person name="Tedersoo L."/>
            <person name="Vaario L.-M."/>
            <person name="Yamada A."/>
            <person name="Yan M."/>
            <person name="Wang P."/>
            <person name="Xu J."/>
            <person name="Bruns T."/>
            <person name="Baldrian P."/>
            <person name="Vilgalys R."/>
            <person name="Henrissat B."/>
            <person name="Grigoriev I.V."/>
            <person name="Hibbett D."/>
            <person name="Nagy L.G."/>
            <person name="Martin F.M."/>
        </authorList>
    </citation>
    <scope>NUCLEOTIDE SEQUENCE</scope>
    <source>
        <strain evidence="1">P2</strain>
    </source>
</reference>
<sequence>MSSGVSWKLREEVTVRCSKTAVDAVVTVTLFFALGIWLVIQRYKTIRDRAVLFYWPAPPEADPDYESKYIENPSLDAHLSDHTLLPHGSARERKYITSYDPATGLHLKTFMADSARDIETKIANAAAAQEEWAFSSFADRKRVMKSLKRWLVENQDACARVSARDSGKTFLDAGLGEILTTAAKLDWLLDHGTRALRPEARYSSLLTIYKRAEVHFEPLGVVAALVSWNYPLHNSWSPIIAALFSGNAIVLKCSEHVIWSTLWFVGAIKECLRACKFNPELVQVVCCLPPEAEVLTKSSVIKHITFIGSEDVGRKVALAAAENMTPLTLELGGKDPAIILPGTDLDRYISIWMRGIFQNAGQNCVGIEKLIVHQTQYDELYDMVVRRTKELRSGPVLAPPVEGFETYADVGAMISRDRFRDLGRVLDEAERNGATIDTGGKPYVHPYFGSGSYFYPTVVGNPLHDSLLAQSELFAPIALIQSYETVEEAIELANGTKYGLGASVFGPDQTYAIQVAKKIKCGMVSVNDFGVFYLNQDLPFGGTKASGYGRFSGPEGLRALTNPKAIVSDRLPWLIQTSIPRVVDYPIPSLVQSWEFVSGMVAFFFADGYRARGRGLVKLVNAARTNVIR</sequence>
<organism evidence="1 2">
    <name type="scientific">Thelephora ganbajun</name>
    <name type="common">Ganba fungus</name>
    <dbReference type="NCBI Taxonomy" id="370292"/>
    <lineage>
        <taxon>Eukaryota</taxon>
        <taxon>Fungi</taxon>
        <taxon>Dikarya</taxon>
        <taxon>Basidiomycota</taxon>
        <taxon>Agaricomycotina</taxon>
        <taxon>Agaricomycetes</taxon>
        <taxon>Thelephorales</taxon>
        <taxon>Thelephoraceae</taxon>
        <taxon>Thelephora</taxon>
    </lineage>
</organism>